<dbReference type="InterPro" id="IPR050109">
    <property type="entry name" value="HTH-type_TetR-like_transc_reg"/>
</dbReference>
<keyword evidence="1 2" id="KW-0238">DNA-binding</keyword>
<proteinExistence type="predicted"/>
<dbReference type="InterPro" id="IPR001647">
    <property type="entry name" value="HTH_TetR"/>
</dbReference>
<evidence type="ECO:0000313" key="4">
    <source>
        <dbReference type="EMBL" id="MBB6180858.1"/>
    </source>
</evidence>
<dbReference type="Pfam" id="PF00440">
    <property type="entry name" value="TetR_N"/>
    <property type="match status" value="1"/>
</dbReference>
<dbReference type="InterPro" id="IPR009057">
    <property type="entry name" value="Homeodomain-like_sf"/>
</dbReference>
<reference evidence="4 5" key="1">
    <citation type="submission" date="2020-08" db="EMBL/GenBank/DDBJ databases">
        <title>Genomic Encyclopedia of Type Strains, Phase IV (KMG-IV): sequencing the most valuable type-strain genomes for metagenomic binning, comparative biology and taxonomic classification.</title>
        <authorList>
            <person name="Goeker M."/>
        </authorList>
    </citation>
    <scope>NUCLEOTIDE SEQUENCE [LARGE SCALE GENOMIC DNA]</scope>
    <source>
        <strain evidence="4 5">DSM 102134</strain>
    </source>
</reference>
<dbReference type="RefSeq" id="WP_077547982.1">
    <property type="nucleotide sequence ID" value="NZ_JACHEJ010000007.1"/>
</dbReference>
<dbReference type="PANTHER" id="PTHR30055:SF223">
    <property type="entry name" value="HTH-TYPE TRANSCRIPTIONAL REGULATOR UIDR"/>
    <property type="match status" value="1"/>
</dbReference>
<dbReference type="PRINTS" id="PR00455">
    <property type="entry name" value="HTHTETR"/>
</dbReference>
<dbReference type="Gene3D" id="1.10.357.10">
    <property type="entry name" value="Tetracycline Repressor, domain 2"/>
    <property type="match status" value="1"/>
</dbReference>
<feature type="DNA-binding region" description="H-T-H motif" evidence="2">
    <location>
        <begin position="41"/>
        <end position="60"/>
    </location>
</feature>
<name>A0A7X0DDF5_9HYPH</name>
<dbReference type="Proteomes" id="UP000535501">
    <property type="component" value="Unassembled WGS sequence"/>
</dbReference>
<gene>
    <name evidence="4" type="ORF">HNQ75_002841</name>
</gene>
<dbReference type="GO" id="GO:0003700">
    <property type="term" value="F:DNA-binding transcription factor activity"/>
    <property type="evidence" value="ECO:0007669"/>
    <property type="project" value="TreeGrafter"/>
</dbReference>
<evidence type="ECO:0000259" key="3">
    <source>
        <dbReference type="PROSITE" id="PS50977"/>
    </source>
</evidence>
<protein>
    <submittedName>
        <fullName evidence="4">AcrR family transcriptional regulator</fullName>
    </submittedName>
</protein>
<keyword evidence="5" id="KW-1185">Reference proteome</keyword>
<dbReference type="EMBL" id="JACHEJ010000007">
    <property type="protein sequence ID" value="MBB6180858.1"/>
    <property type="molecule type" value="Genomic_DNA"/>
</dbReference>
<organism evidence="4 5">
    <name type="scientific">Pseudorhizobium flavum</name>
    <dbReference type="NCBI Taxonomy" id="1335061"/>
    <lineage>
        <taxon>Bacteria</taxon>
        <taxon>Pseudomonadati</taxon>
        <taxon>Pseudomonadota</taxon>
        <taxon>Alphaproteobacteria</taxon>
        <taxon>Hyphomicrobiales</taxon>
        <taxon>Rhizobiaceae</taxon>
        <taxon>Rhizobium/Agrobacterium group</taxon>
        <taxon>Pseudorhizobium</taxon>
    </lineage>
</organism>
<dbReference type="PANTHER" id="PTHR30055">
    <property type="entry name" value="HTH-TYPE TRANSCRIPTIONAL REGULATOR RUTR"/>
    <property type="match status" value="1"/>
</dbReference>
<feature type="domain" description="HTH tetR-type" evidence="3">
    <location>
        <begin position="18"/>
        <end position="78"/>
    </location>
</feature>
<dbReference type="AlphaFoldDB" id="A0A7X0DDF5"/>
<dbReference type="GO" id="GO:0000976">
    <property type="term" value="F:transcription cis-regulatory region binding"/>
    <property type="evidence" value="ECO:0007669"/>
    <property type="project" value="TreeGrafter"/>
</dbReference>
<evidence type="ECO:0000256" key="2">
    <source>
        <dbReference type="PROSITE-ProRule" id="PRU00335"/>
    </source>
</evidence>
<evidence type="ECO:0000256" key="1">
    <source>
        <dbReference type="ARBA" id="ARBA00023125"/>
    </source>
</evidence>
<dbReference type="SUPFAM" id="SSF46689">
    <property type="entry name" value="Homeodomain-like"/>
    <property type="match status" value="1"/>
</dbReference>
<sequence>MAAKRPDTSTRAERLSYQARHRQLLQIARGMVGEEGTDGLTLSRLAERAGVSKPVAYDHFRRRIDLLLELYRWIDIEKIDAFRERMAGSKIGTLATVEELSRAYIDCASDVTGEFQAVGAALGGTPEKASVFADLLENSVRMFIAVLRPHVALAPSELERRCRAFVAAGECLAADVVIGRSSSADATATFAAIIAGGTGLERFAHLTAPELRKERHESPQI</sequence>
<evidence type="ECO:0000313" key="5">
    <source>
        <dbReference type="Proteomes" id="UP000535501"/>
    </source>
</evidence>
<comment type="caution">
    <text evidence="4">The sequence shown here is derived from an EMBL/GenBank/DDBJ whole genome shotgun (WGS) entry which is preliminary data.</text>
</comment>
<accession>A0A7X0DDF5</accession>
<dbReference type="PROSITE" id="PS50977">
    <property type="entry name" value="HTH_TETR_2"/>
    <property type="match status" value="1"/>
</dbReference>